<dbReference type="GO" id="GO:0010073">
    <property type="term" value="P:meristem maintenance"/>
    <property type="evidence" value="ECO:0007669"/>
    <property type="project" value="InterPro"/>
</dbReference>
<evidence type="ECO:0000256" key="1">
    <source>
        <dbReference type="SAM" id="MobiDB-lite"/>
    </source>
</evidence>
<evidence type="ECO:0000313" key="3">
    <source>
        <dbReference type="EMBL" id="KAF5198231.1"/>
    </source>
</evidence>
<dbReference type="PANTHER" id="PTHR46033:SF8">
    <property type="entry name" value="PROTEIN MAINTENANCE OF MERISTEMS-LIKE"/>
    <property type="match status" value="1"/>
</dbReference>
<dbReference type="OrthoDB" id="1938336at2759"/>
<dbReference type="InterPro" id="IPR019557">
    <property type="entry name" value="AminoTfrase-like_pln_mobile"/>
</dbReference>
<feature type="domain" description="Aminotransferase-like plant mobile" evidence="2">
    <location>
        <begin position="114"/>
        <end position="316"/>
    </location>
</feature>
<protein>
    <submittedName>
        <fullName evidence="3">Aminotransferase-like</fullName>
    </submittedName>
</protein>
<sequence length="316" mass="36180">MEPPNPPRPSKKKIFGKTLKYIFQGGSSSGENRNEENQIPTIDFPPNVDEYEERALAPLSTRHISDSTMNLNDKLRFTVRCRMGMVHRWWHMMEERGPTFSNIREIIKSTPFGHLVTMSRGNCDKHLLFALVERWWPTTHTFHFPDVEIGFTPLDFTCLTGLSVGRGEVVPFDSRYDSGEFDVAEVFPTFFSDDRIARLKTKSGIKLQFFKDYFMDPTSIEWSDENGLEPLLIAPGGDEEIEYVYAFLLYLVGGSFFASAHNSIHMGWMAGLTDIQAIGKFDWGGAIMAHLYRCLDDFVMCGNELKQLTGFTWILQ</sequence>
<proteinExistence type="predicted"/>
<dbReference type="AlphaFoldDB" id="A0A7J6WLI0"/>
<keyword evidence="4" id="KW-1185">Reference proteome</keyword>
<feature type="region of interest" description="Disordered" evidence="1">
    <location>
        <begin position="23"/>
        <end position="44"/>
    </location>
</feature>
<organism evidence="3 4">
    <name type="scientific">Thalictrum thalictroides</name>
    <name type="common">Rue-anemone</name>
    <name type="synonym">Anemone thalictroides</name>
    <dbReference type="NCBI Taxonomy" id="46969"/>
    <lineage>
        <taxon>Eukaryota</taxon>
        <taxon>Viridiplantae</taxon>
        <taxon>Streptophyta</taxon>
        <taxon>Embryophyta</taxon>
        <taxon>Tracheophyta</taxon>
        <taxon>Spermatophyta</taxon>
        <taxon>Magnoliopsida</taxon>
        <taxon>Ranunculales</taxon>
        <taxon>Ranunculaceae</taxon>
        <taxon>Thalictroideae</taxon>
        <taxon>Thalictrum</taxon>
    </lineage>
</organism>
<dbReference type="EMBL" id="JABWDY010013537">
    <property type="protein sequence ID" value="KAF5198231.1"/>
    <property type="molecule type" value="Genomic_DNA"/>
</dbReference>
<gene>
    <name evidence="3" type="ORF">FRX31_012182</name>
</gene>
<dbReference type="GO" id="GO:0008483">
    <property type="term" value="F:transaminase activity"/>
    <property type="evidence" value="ECO:0007669"/>
    <property type="project" value="UniProtKB-KW"/>
</dbReference>
<dbReference type="Proteomes" id="UP000554482">
    <property type="component" value="Unassembled WGS sequence"/>
</dbReference>
<dbReference type="PANTHER" id="PTHR46033">
    <property type="entry name" value="PROTEIN MAIN-LIKE 2"/>
    <property type="match status" value="1"/>
</dbReference>
<name>A0A7J6WLI0_THATH</name>
<reference evidence="3 4" key="1">
    <citation type="submission" date="2020-06" db="EMBL/GenBank/DDBJ databases">
        <title>Transcriptomic and genomic resources for Thalictrum thalictroides and T. hernandezii: Facilitating candidate gene discovery in an emerging model plant lineage.</title>
        <authorList>
            <person name="Arias T."/>
            <person name="Riano-Pachon D.M."/>
            <person name="Di Stilio V.S."/>
        </authorList>
    </citation>
    <scope>NUCLEOTIDE SEQUENCE [LARGE SCALE GENOMIC DNA]</scope>
    <source>
        <strain evidence="4">cv. WT478/WT964</strain>
        <tissue evidence="3">Leaves</tissue>
    </source>
</reference>
<feature type="non-terminal residue" evidence="3">
    <location>
        <position position="316"/>
    </location>
</feature>
<keyword evidence="3" id="KW-0808">Transferase</keyword>
<comment type="caution">
    <text evidence="3">The sequence shown here is derived from an EMBL/GenBank/DDBJ whole genome shotgun (WGS) entry which is preliminary data.</text>
</comment>
<accession>A0A7J6WLI0</accession>
<keyword evidence="3" id="KW-0032">Aminotransferase</keyword>
<dbReference type="InterPro" id="IPR044824">
    <property type="entry name" value="MAIN-like"/>
</dbReference>
<evidence type="ECO:0000313" key="4">
    <source>
        <dbReference type="Proteomes" id="UP000554482"/>
    </source>
</evidence>
<dbReference type="Pfam" id="PF10536">
    <property type="entry name" value="PMD"/>
    <property type="match status" value="1"/>
</dbReference>
<evidence type="ECO:0000259" key="2">
    <source>
        <dbReference type="Pfam" id="PF10536"/>
    </source>
</evidence>